<name>A4WPB8_CERS5</name>
<dbReference type="SUPFAM" id="SSF109604">
    <property type="entry name" value="HD-domain/PDEase-like"/>
    <property type="match status" value="1"/>
</dbReference>
<dbReference type="GO" id="GO:0008893">
    <property type="term" value="F:guanosine-3',5'-bis(diphosphate) 3'-diphosphatase activity"/>
    <property type="evidence" value="ECO:0007669"/>
    <property type="project" value="TreeGrafter"/>
</dbReference>
<dbReference type="STRING" id="349102.Rsph17025_0326"/>
<evidence type="ECO:0000313" key="1">
    <source>
        <dbReference type="EMBL" id="ABP69232.1"/>
    </source>
</evidence>
<dbReference type="Gene3D" id="1.10.3210.10">
    <property type="entry name" value="Hypothetical protein af1432"/>
    <property type="match status" value="1"/>
</dbReference>
<organism evidence="1">
    <name type="scientific">Cereibacter sphaeroides (strain ATCC 17025 / ATH 2.4.3)</name>
    <name type="common">Rhodobacter sphaeroides</name>
    <dbReference type="NCBI Taxonomy" id="349102"/>
    <lineage>
        <taxon>Bacteria</taxon>
        <taxon>Pseudomonadati</taxon>
        <taxon>Pseudomonadota</taxon>
        <taxon>Alphaproteobacteria</taxon>
        <taxon>Rhodobacterales</taxon>
        <taxon>Paracoccaceae</taxon>
        <taxon>Cereibacter</taxon>
    </lineage>
</organism>
<protein>
    <submittedName>
        <fullName evidence="1">Metal dependent phosphohydrolase</fullName>
    </submittedName>
</protein>
<dbReference type="BioCyc" id="RSPH349102:G1G8M-333-MONOMER"/>
<dbReference type="InterPro" id="IPR052194">
    <property type="entry name" value="MESH1"/>
</dbReference>
<dbReference type="AlphaFoldDB" id="A4WPB8"/>
<dbReference type="CDD" id="cd00077">
    <property type="entry name" value="HDc"/>
    <property type="match status" value="1"/>
</dbReference>
<dbReference type="HOGENOM" id="CLU_084517_1_1_5"/>
<dbReference type="PANTHER" id="PTHR46246">
    <property type="entry name" value="GUANOSINE-3',5'-BIS(DIPHOSPHATE) 3'-PYROPHOSPHOHYDROLASE MESH1"/>
    <property type="match status" value="1"/>
</dbReference>
<reference evidence="1" key="1">
    <citation type="submission" date="2007-04" db="EMBL/GenBank/DDBJ databases">
        <title>Complete sequence of chromosome of Rhodobacter sphaeroides ATCC 17025.</title>
        <authorList>
            <consortium name="US DOE Joint Genome Institute"/>
            <person name="Copeland A."/>
            <person name="Lucas S."/>
            <person name="Lapidus A."/>
            <person name="Barry K."/>
            <person name="Detter J.C."/>
            <person name="Glavina del Rio T."/>
            <person name="Hammon N."/>
            <person name="Israni S."/>
            <person name="Dalin E."/>
            <person name="Tice H."/>
            <person name="Pitluck S."/>
            <person name="Chertkov O."/>
            <person name="Brettin T."/>
            <person name="Bruce D."/>
            <person name="Han C."/>
            <person name="Schmutz J."/>
            <person name="Larimer F."/>
            <person name="Land M."/>
            <person name="Hauser L."/>
            <person name="Kyrpides N."/>
            <person name="Kim E."/>
            <person name="Richardson P."/>
            <person name="Mackenzie C."/>
            <person name="Choudhary M."/>
            <person name="Donohue T.J."/>
            <person name="Kaplan S."/>
        </authorList>
    </citation>
    <scope>NUCLEOTIDE SEQUENCE [LARGE SCALE GENOMIC DNA]</scope>
    <source>
        <strain evidence="1">ATCC 17025</strain>
    </source>
</reference>
<dbReference type="Pfam" id="PF13328">
    <property type="entry name" value="HD_4"/>
    <property type="match status" value="1"/>
</dbReference>
<gene>
    <name evidence="1" type="ordered locus">Rsph17025_0326</name>
</gene>
<dbReference type="KEGG" id="rsq:Rsph17025_0326"/>
<proteinExistence type="predicted"/>
<dbReference type="EMBL" id="CP000661">
    <property type="protein sequence ID" value="ABP69232.1"/>
    <property type="molecule type" value="Genomic_DNA"/>
</dbReference>
<dbReference type="PANTHER" id="PTHR46246:SF1">
    <property type="entry name" value="GUANOSINE-3',5'-BIS(DIPHOSPHATE) 3'-PYROPHOSPHOHYDROLASE MESH1"/>
    <property type="match status" value="1"/>
</dbReference>
<keyword evidence="1" id="KW-0378">Hydrolase</keyword>
<dbReference type="eggNOG" id="COG0317">
    <property type="taxonomic scope" value="Bacteria"/>
</dbReference>
<accession>A4WPB8</accession>
<dbReference type="InterPro" id="IPR003607">
    <property type="entry name" value="HD/PDEase_dom"/>
</dbReference>
<sequence length="175" mass="18203">MQRLLEACAFAARLHAGARQKGHAAHPYINHPIDVALRVARSPAADEVLVLAALLHDTVEKAGATQEQIEALFGPEVARLVAEVTDPPEEDARGLSPSAQRLRLADKASNLAALTSSGPGERDPEALAAYLSRADRVAQACRATDPVLAAAYDEAAAAAHAALAPPGQDSLAWGP</sequence>